<dbReference type="Gene3D" id="6.10.250.690">
    <property type="match status" value="1"/>
</dbReference>
<dbReference type="Gene3D" id="1.10.10.10">
    <property type="entry name" value="Winged helix-like DNA-binding domain superfamily/Winged helix DNA-binding domain"/>
    <property type="match status" value="1"/>
</dbReference>
<proteinExistence type="predicted"/>
<dbReference type="Pfam" id="PF00072">
    <property type="entry name" value="Response_reg"/>
    <property type="match status" value="1"/>
</dbReference>
<evidence type="ECO:0000256" key="2">
    <source>
        <dbReference type="PROSITE-ProRule" id="PRU00169"/>
    </source>
</evidence>
<dbReference type="CDD" id="cd00383">
    <property type="entry name" value="trans_reg_C"/>
    <property type="match status" value="1"/>
</dbReference>
<feature type="modified residue" description="4-aspartylphosphate" evidence="2">
    <location>
        <position position="53"/>
    </location>
</feature>
<dbReference type="SMART" id="SM00448">
    <property type="entry name" value="REC"/>
    <property type="match status" value="1"/>
</dbReference>
<dbReference type="GO" id="GO:0003677">
    <property type="term" value="F:DNA binding"/>
    <property type="evidence" value="ECO:0007669"/>
    <property type="project" value="UniProtKB-KW"/>
</dbReference>
<accession>A0ABQ5PU32</accession>
<dbReference type="InterPro" id="IPR016032">
    <property type="entry name" value="Sig_transdc_resp-reg_C-effctor"/>
</dbReference>
<evidence type="ECO:0000259" key="5">
    <source>
        <dbReference type="PROSITE" id="PS51755"/>
    </source>
</evidence>
<evidence type="ECO:0000256" key="1">
    <source>
        <dbReference type="ARBA" id="ARBA00023125"/>
    </source>
</evidence>
<dbReference type="Proteomes" id="UP001165044">
    <property type="component" value="Unassembled WGS sequence"/>
</dbReference>
<sequence>MNGDILIVEDEAAIADVIAYALRTEGFTPHLCPLGEEALARLRTGVFSLVILDVGLQDLSGFEVCRQLRTFSDVPVIFLTARSDEVDRVLGLEIGGDDYVAKPFSPRELVARVRVILRRLSPRPAETPAAAFEQDAGARRIRYRGQALDLTRYEYLLLGTLLSQPERIFTRSQLMEEVWSGAEESADRTVDTHVKTLRAKLRAIDPEADPIQTHRGVGYSLSVRTLCV</sequence>
<dbReference type="SUPFAM" id="SSF52172">
    <property type="entry name" value="CheY-like"/>
    <property type="match status" value="1"/>
</dbReference>
<gene>
    <name evidence="6" type="primary">creB</name>
    <name evidence="6" type="ORF">GETHED_00040</name>
</gene>
<evidence type="ECO:0000259" key="4">
    <source>
        <dbReference type="PROSITE" id="PS50110"/>
    </source>
</evidence>
<evidence type="ECO:0000313" key="7">
    <source>
        <dbReference type="Proteomes" id="UP001165044"/>
    </source>
</evidence>
<dbReference type="PROSITE" id="PS51755">
    <property type="entry name" value="OMPR_PHOB"/>
    <property type="match status" value="1"/>
</dbReference>
<dbReference type="Gene3D" id="3.40.50.2300">
    <property type="match status" value="1"/>
</dbReference>
<dbReference type="InterPro" id="IPR036388">
    <property type="entry name" value="WH-like_DNA-bd_sf"/>
</dbReference>
<dbReference type="PANTHER" id="PTHR48111:SF6">
    <property type="entry name" value="TRANSCRIPTIONAL REGULATORY PROTEIN CREB"/>
    <property type="match status" value="1"/>
</dbReference>
<feature type="domain" description="OmpR/PhoB-type" evidence="5">
    <location>
        <begin position="124"/>
        <end position="223"/>
    </location>
</feature>
<feature type="DNA-binding region" description="OmpR/PhoB-type" evidence="3">
    <location>
        <begin position="124"/>
        <end position="223"/>
    </location>
</feature>
<dbReference type="RefSeq" id="WP_285605727.1">
    <property type="nucleotide sequence ID" value="NZ_BSDC01000001.1"/>
</dbReference>
<comment type="caution">
    <text evidence="6">The sequence shown here is derived from an EMBL/GenBank/DDBJ whole genome shotgun (WGS) entry which is preliminary data.</text>
</comment>
<dbReference type="InterPro" id="IPR001789">
    <property type="entry name" value="Sig_transdc_resp-reg_receiver"/>
</dbReference>
<dbReference type="InterPro" id="IPR011006">
    <property type="entry name" value="CheY-like_superfamily"/>
</dbReference>
<dbReference type="SMART" id="SM00862">
    <property type="entry name" value="Trans_reg_C"/>
    <property type="match status" value="1"/>
</dbReference>
<keyword evidence="2" id="KW-0597">Phosphoprotein</keyword>
<feature type="domain" description="Response regulatory" evidence="4">
    <location>
        <begin position="4"/>
        <end position="117"/>
    </location>
</feature>
<dbReference type="InterPro" id="IPR039420">
    <property type="entry name" value="WalR-like"/>
</dbReference>
<reference evidence="6" key="1">
    <citation type="journal article" date="2023" name="Antonie Van Leeuwenhoek">
        <title>Mesoterricola silvestris gen. nov., sp. nov., Mesoterricola sediminis sp. nov., Geothrix oryzae sp. nov., Geothrix edaphica sp. nov., Geothrix rubra sp. nov., and Geothrix limicola sp. nov., six novel members of Acidobacteriota isolated from soils.</title>
        <authorList>
            <person name="Itoh H."/>
            <person name="Sugisawa Y."/>
            <person name="Mise K."/>
            <person name="Xu Z."/>
            <person name="Kuniyasu M."/>
            <person name="Ushijima N."/>
            <person name="Kawano K."/>
            <person name="Kobayashi E."/>
            <person name="Shiratori Y."/>
            <person name="Masuda Y."/>
            <person name="Senoo K."/>
        </authorList>
    </citation>
    <scope>NUCLEOTIDE SEQUENCE</scope>
    <source>
        <strain evidence="6">Red802</strain>
    </source>
</reference>
<protein>
    <submittedName>
        <fullName evidence="6">DNA-binding response regulator</fullName>
    </submittedName>
</protein>
<dbReference type="PANTHER" id="PTHR48111">
    <property type="entry name" value="REGULATOR OF RPOS"/>
    <property type="match status" value="1"/>
</dbReference>
<organism evidence="6 7">
    <name type="scientific">Geothrix edaphica</name>
    <dbReference type="NCBI Taxonomy" id="2927976"/>
    <lineage>
        <taxon>Bacteria</taxon>
        <taxon>Pseudomonadati</taxon>
        <taxon>Acidobacteriota</taxon>
        <taxon>Holophagae</taxon>
        <taxon>Holophagales</taxon>
        <taxon>Holophagaceae</taxon>
        <taxon>Geothrix</taxon>
    </lineage>
</organism>
<dbReference type="InterPro" id="IPR001867">
    <property type="entry name" value="OmpR/PhoB-type_DNA-bd"/>
</dbReference>
<dbReference type="CDD" id="cd17574">
    <property type="entry name" value="REC_OmpR"/>
    <property type="match status" value="1"/>
</dbReference>
<evidence type="ECO:0000256" key="3">
    <source>
        <dbReference type="PROSITE-ProRule" id="PRU01091"/>
    </source>
</evidence>
<keyword evidence="7" id="KW-1185">Reference proteome</keyword>
<dbReference type="SUPFAM" id="SSF46894">
    <property type="entry name" value="C-terminal effector domain of the bipartite response regulators"/>
    <property type="match status" value="1"/>
</dbReference>
<name>A0ABQ5PU32_9BACT</name>
<dbReference type="EMBL" id="BSDC01000001">
    <property type="protein sequence ID" value="GLH65640.1"/>
    <property type="molecule type" value="Genomic_DNA"/>
</dbReference>
<dbReference type="NCBIfam" id="NF008296">
    <property type="entry name" value="PRK11083.1"/>
    <property type="match status" value="1"/>
</dbReference>
<keyword evidence="1 3" id="KW-0238">DNA-binding</keyword>
<dbReference type="Pfam" id="PF00486">
    <property type="entry name" value="Trans_reg_C"/>
    <property type="match status" value="1"/>
</dbReference>
<evidence type="ECO:0000313" key="6">
    <source>
        <dbReference type="EMBL" id="GLH65640.1"/>
    </source>
</evidence>
<dbReference type="PROSITE" id="PS50110">
    <property type="entry name" value="RESPONSE_REGULATORY"/>
    <property type="match status" value="1"/>
</dbReference>